<evidence type="ECO:0008006" key="3">
    <source>
        <dbReference type="Google" id="ProtNLM"/>
    </source>
</evidence>
<dbReference type="EMBL" id="CP037939">
    <property type="protein sequence ID" value="QBR48033.1"/>
    <property type="molecule type" value="Genomic_DNA"/>
</dbReference>
<protein>
    <recommendedName>
        <fullName evidence="3">PTS EIIA type-2 domain-containing protein</fullName>
    </recommendedName>
</protein>
<name>A0ABX5SLU9_9LACO</name>
<keyword evidence="2" id="KW-1185">Reference proteome</keyword>
<accession>A0ABX5SLU9</accession>
<dbReference type="Proteomes" id="UP000295756">
    <property type="component" value="Chromosome"/>
</dbReference>
<proteinExistence type="predicted"/>
<evidence type="ECO:0000313" key="2">
    <source>
        <dbReference type="Proteomes" id="UP000295756"/>
    </source>
</evidence>
<dbReference type="RefSeq" id="WP_013103682.1">
    <property type="nucleotide sequence ID" value="NZ_CP037939.1"/>
</dbReference>
<evidence type="ECO:0000313" key="1">
    <source>
        <dbReference type="EMBL" id="QBR48033.1"/>
    </source>
</evidence>
<organism evidence="1 2">
    <name type="scientific">Leuconostoc kimchii</name>
    <dbReference type="NCBI Taxonomy" id="136609"/>
    <lineage>
        <taxon>Bacteria</taxon>
        <taxon>Bacillati</taxon>
        <taxon>Bacillota</taxon>
        <taxon>Bacilli</taxon>
        <taxon>Lactobacillales</taxon>
        <taxon>Lactobacillaceae</taxon>
        <taxon>Leuconostoc</taxon>
    </lineage>
</organism>
<sequence length="160" mass="17850">MQITGEKALANISEELIYDDTINILDGENVNLDALFLALDQHVSDETFMRIAGQINGGVAVGGTTLALETNVINLPLRYTNQLKKLIWPEKEDNEVNLYMIVENDDVSRSHLKIALASSVTTYLDDADSVKSKISQWYDEQLVHIVNAQQLAEQTEENDA</sequence>
<reference evidence="1 2" key="1">
    <citation type="submission" date="2019-03" db="EMBL/GenBank/DDBJ databases">
        <title>Complete Genome Sequence of Leuconostoc kimchii strain NKJ218 Isolated from Homemade Kimchi.</title>
        <authorList>
            <person name="Jung J.Y."/>
            <person name="Jin H.M."/>
            <person name="Jung J.-W."/>
            <person name="Lee S.-Y."/>
            <person name="Ryu B.-G."/>
            <person name="Han S.-S."/>
            <person name="Kang H.K."/>
            <person name="Choi H.W."/>
            <person name="Chung E.J."/>
            <person name="Choi K.-M."/>
        </authorList>
    </citation>
    <scope>NUCLEOTIDE SEQUENCE [LARGE SCALE GENOMIC DNA]</scope>
    <source>
        <strain evidence="1 2">NKJ218</strain>
    </source>
</reference>
<gene>
    <name evidence="1" type="ORF">EW139_07805</name>
</gene>